<evidence type="ECO:0000313" key="1">
    <source>
        <dbReference type="EMBL" id="AIQ13987.1"/>
    </source>
</evidence>
<dbReference type="OrthoDB" id="2645787at2"/>
<dbReference type="RefSeq" id="WP_042207780.1">
    <property type="nucleotide sequence ID" value="NZ_CP009288.1"/>
</dbReference>
<dbReference type="EMBL" id="CP009288">
    <property type="protein sequence ID" value="AIQ13987.1"/>
    <property type="molecule type" value="Genomic_DNA"/>
</dbReference>
<dbReference type="Pfam" id="PF14136">
    <property type="entry name" value="DUF4303"/>
    <property type="match status" value="1"/>
</dbReference>
<proteinExistence type="predicted"/>
<dbReference type="Proteomes" id="UP000029409">
    <property type="component" value="Chromosome"/>
</dbReference>
<dbReference type="eggNOG" id="ENOG5033RCX">
    <property type="taxonomic scope" value="Bacteria"/>
</dbReference>
<sequence>MNTYYSRLGRLLEEKTPIYQSGYYVLCEGDKIRFSLESPRNTEVIDAGKFIDTLVNGSKEVIHTFANSADNQEVYAFSLYTSEHKEVLVYINTLPAYEQVLQNYRSKYPDIKDDSSLKYSLGDYKFDFWTDHMGRYGEVLANFRMLSDSPSFMTEDVPLDADDHPLIAFEAGIIDAGYNLLFLKAMQRLTAEGAFAALNRTDNFIAFASIGDDSLDYSLVMRKTIEPNLFYKLFPDIREKDQLFAEEINKNNSLTASQYLDYWLDAVHDSYSSVFPFTLGRSQYDIFLQMEPLGSALAEESLHRLKQLVALNEWTSKEYNLVNYYVEALYFSGSLTPEYKEACSQLAFRLMEKHESPMEDNLKELAEELNNFCHQ</sequence>
<reference evidence="1 2" key="1">
    <citation type="submission" date="2014-08" db="EMBL/GenBank/DDBJ databases">
        <title>Comparative genomics of the Paenibacillus odorifer group.</title>
        <authorList>
            <person name="den Bakker H.C."/>
            <person name="Tsai Y.-C."/>
            <person name="Martin N."/>
            <person name="Korlach J."/>
            <person name="Wiedmann M."/>
        </authorList>
    </citation>
    <scope>NUCLEOTIDE SEQUENCE [LARGE SCALE GENOMIC DNA]</scope>
    <source>
        <strain evidence="1 2">DSM 1735</strain>
    </source>
</reference>
<protein>
    <recommendedName>
        <fullName evidence="3">DUF4303 domain-containing protein</fullName>
    </recommendedName>
</protein>
<dbReference type="InterPro" id="IPR025409">
    <property type="entry name" value="DUF4303"/>
</dbReference>
<evidence type="ECO:0008006" key="3">
    <source>
        <dbReference type="Google" id="ProtNLM"/>
    </source>
</evidence>
<keyword evidence="2" id="KW-1185">Reference proteome</keyword>
<organism evidence="1 2">
    <name type="scientific">Paenibacillus durus</name>
    <name type="common">Paenibacillus azotofixans</name>
    <dbReference type="NCBI Taxonomy" id="44251"/>
    <lineage>
        <taxon>Bacteria</taxon>
        <taxon>Bacillati</taxon>
        <taxon>Bacillota</taxon>
        <taxon>Bacilli</taxon>
        <taxon>Bacillales</taxon>
        <taxon>Paenibacillaceae</taxon>
        <taxon>Paenibacillus</taxon>
    </lineage>
</organism>
<dbReference type="KEGG" id="pdu:PDUR_20255"/>
<dbReference type="AlphaFoldDB" id="A0A089HSD8"/>
<name>A0A089HSD8_PAEDU</name>
<gene>
    <name evidence="1" type="ORF">PDUR_20255</name>
</gene>
<accession>A0A089HSD8</accession>
<evidence type="ECO:0000313" key="2">
    <source>
        <dbReference type="Proteomes" id="UP000029409"/>
    </source>
</evidence>